<dbReference type="Proteomes" id="UP000256388">
    <property type="component" value="Unassembled WGS sequence"/>
</dbReference>
<dbReference type="RefSeq" id="WP_158675048.1">
    <property type="nucleotide sequence ID" value="NZ_AP018437.1"/>
</dbReference>
<proteinExistence type="predicted"/>
<name>A0A347ZT39_9CHLR</name>
<keyword evidence="1" id="KW-0446">Lipid-binding</keyword>
<gene>
    <name evidence="2" type="ORF">DFR64_0823</name>
</gene>
<dbReference type="AlphaFoldDB" id="A0A347ZT39"/>
<evidence type="ECO:0000313" key="3">
    <source>
        <dbReference type="Proteomes" id="UP000256388"/>
    </source>
</evidence>
<dbReference type="InterPro" id="IPR050270">
    <property type="entry name" value="DegV_domain_contain"/>
</dbReference>
<dbReference type="Gene3D" id="3.40.50.10170">
    <property type="match status" value="1"/>
</dbReference>
<dbReference type="Gene3D" id="3.30.1180.10">
    <property type="match status" value="1"/>
</dbReference>
<protein>
    <submittedName>
        <fullName evidence="2">DegV family protein with EDD domain</fullName>
    </submittedName>
</protein>
<dbReference type="SUPFAM" id="SSF82549">
    <property type="entry name" value="DAK1/DegV-like"/>
    <property type="match status" value="1"/>
</dbReference>
<organism evidence="2 3">
    <name type="scientific">Pelolinea submarina</name>
    <dbReference type="NCBI Taxonomy" id="913107"/>
    <lineage>
        <taxon>Bacteria</taxon>
        <taxon>Bacillati</taxon>
        <taxon>Chloroflexota</taxon>
        <taxon>Anaerolineae</taxon>
        <taxon>Anaerolineales</taxon>
        <taxon>Anaerolineaceae</taxon>
        <taxon>Pelolinea</taxon>
    </lineage>
</organism>
<dbReference type="GO" id="GO:0008289">
    <property type="term" value="F:lipid binding"/>
    <property type="evidence" value="ECO:0007669"/>
    <property type="project" value="UniProtKB-KW"/>
</dbReference>
<dbReference type="NCBIfam" id="TIGR00762">
    <property type="entry name" value="DegV"/>
    <property type="match status" value="1"/>
</dbReference>
<keyword evidence="3" id="KW-1185">Reference proteome</keyword>
<dbReference type="EMBL" id="QUMS01000001">
    <property type="protein sequence ID" value="REG10954.1"/>
    <property type="molecule type" value="Genomic_DNA"/>
</dbReference>
<evidence type="ECO:0000313" key="2">
    <source>
        <dbReference type="EMBL" id="REG10954.1"/>
    </source>
</evidence>
<dbReference type="InterPro" id="IPR003797">
    <property type="entry name" value="DegV"/>
</dbReference>
<comment type="caution">
    <text evidence="2">The sequence shown here is derived from an EMBL/GenBank/DDBJ whole genome shotgun (WGS) entry which is preliminary data.</text>
</comment>
<dbReference type="OrthoDB" id="9780660at2"/>
<accession>A0A347ZT39</accession>
<sequence>MTHLVADTLSCLSVEEAAKLGISYLPQIIIFGDESYRDDTEIDSDTFIERLKKSSTLPKTSAPYPSLYNPFLDKLTQTGETILLISPSKKMSGTIRSAEVAVADYPDADIRIVDTNTLGSAMGSIVRKAVEWQQASLSADEIEKNILDISKRSRTFFLVDTLEYLHKGGRIGAAETVLGSMLQMKPILGINDGQIEAVVTERTRKKAMAKFLELISAECPQGDESCVVIEQGGVPDQAQELAEVLKKNLKVKDIPITFLPPAILVHGGPGVLGVSFFSKE</sequence>
<dbReference type="PANTHER" id="PTHR33434:SF2">
    <property type="entry name" value="FATTY ACID-BINDING PROTEIN TM_1468"/>
    <property type="match status" value="1"/>
</dbReference>
<dbReference type="PANTHER" id="PTHR33434">
    <property type="entry name" value="DEGV DOMAIN-CONTAINING PROTEIN DR_1986-RELATED"/>
    <property type="match status" value="1"/>
</dbReference>
<evidence type="ECO:0000256" key="1">
    <source>
        <dbReference type="ARBA" id="ARBA00023121"/>
    </source>
</evidence>
<reference evidence="2 3" key="1">
    <citation type="submission" date="2018-08" db="EMBL/GenBank/DDBJ databases">
        <title>Genomic Encyclopedia of Type Strains, Phase IV (KMG-IV): sequencing the most valuable type-strain genomes for metagenomic binning, comparative biology and taxonomic classification.</title>
        <authorList>
            <person name="Goeker M."/>
        </authorList>
    </citation>
    <scope>NUCLEOTIDE SEQUENCE [LARGE SCALE GENOMIC DNA]</scope>
    <source>
        <strain evidence="2 3">DSM 23923</strain>
    </source>
</reference>
<dbReference type="InterPro" id="IPR043168">
    <property type="entry name" value="DegV_C"/>
</dbReference>
<dbReference type="PROSITE" id="PS51482">
    <property type="entry name" value="DEGV"/>
    <property type="match status" value="1"/>
</dbReference>
<dbReference type="Pfam" id="PF02645">
    <property type="entry name" value="DegV"/>
    <property type="match status" value="1"/>
</dbReference>